<proteinExistence type="predicted"/>
<protein>
    <submittedName>
        <fullName evidence="1">Class I SAM-dependent methyltransferase</fullName>
    </submittedName>
</protein>
<dbReference type="GO" id="GO:0008168">
    <property type="term" value="F:methyltransferase activity"/>
    <property type="evidence" value="ECO:0007669"/>
    <property type="project" value="UniProtKB-KW"/>
</dbReference>
<dbReference type="PANTHER" id="PTHR43861">
    <property type="entry name" value="TRANS-ACONITATE 2-METHYLTRANSFERASE-RELATED"/>
    <property type="match status" value="1"/>
</dbReference>
<sequence length="309" mass="36169">MIKCSLCESNIEANILFKIDNVFASNVLFSYKNYNELIKKNTKIEYGRGECSISLCQCSNCGFIFNSEFDLDKMISAYSSDEYCQQRNFTNQLNQHIIDTGEKILSYLKNSKNTCIAEIASGQGDLLRFLSNHVGYIYSIDPSPISNSIKDIANIEHVQEFFNYEAMAKRINKKINMIICRHVIEHLDNPRDVLRSIIKLLEDDGILYIEVPDMQEIIHHNRFCDIYHDHYGYYQKNTLINILQELGCEFLDRVTYFNGQHQGFFFRKKLNFSFLPLKFELYNSSLVREKLNKVILSINEIMKRYKNIG</sequence>
<dbReference type="Pfam" id="PF13489">
    <property type="entry name" value="Methyltransf_23"/>
    <property type="match status" value="1"/>
</dbReference>
<organism evidence="1">
    <name type="scientific">Campylobacter coli</name>
    <dbReference type="NCBI Taxonomy" id="195"/>
    <lineage>
        <taxon>Bacteria</taxon>
        <taxon>Pseudomonadati</taxon>
        <taxon>Campylobacterota</taxon>
        <taxon>Epsilonproteobacteria</taxon>
        <taxon>Campylobacterales</taxon>
        <taxon>Campylobacteraceae</taxon>
        <taxon>Campylobacter</taxon>
    </lineage>
</organism>
<feature type="non-terminal residue" evidence="1">
    <location>
        <position position="309"/>
    </location>
</feature>
<dbReference type="GO" id="GO:0032259">
    <property type="term" value="P:methylation"/>
    <property type="evidence" value="ECO:0007669"/>
    <property type="project" value="UniProtKB-KW"/>
</dbReference>
<dbReference type="AlphaFoldDB" id="A0A6C7TN48"/>
<reference evidence="1" key="1">
    <citation type="submission" date="2019-09" db="EMBL/GenBank/DDBJ databases">
        <authorList>
            <person name="Ashton P.M."/>
            <person name="Dallman T."/>
            <person name="Nair S."/>
            <person name="De Pinna E."/>
            <person name="Peters T."/>
            <person name="Grant K."/>
        </authorList>
    </citation>
    <scope>NUCLEOTIDE SEQUENCE</scope>
    <source>
        <strain evidence="1">149183</strain>
    </source>
</reference>
<dbReference type="InterPro" id="IPR029063">
    <property type="entry name" value="SAM-dependent_MTases_sf"/>
</dbReference>
<accession>A0A6C7TN48</accession>
<dbReference type="EMBL" id="AAKFQD010000073">
    <property type="protein sequence ID" value="ECR3230778.1"/>
    <property type="molecule type" value="Genomic_DNA"/>
</dbReference>
<evidence type="ECO:0000313" key="1">
    <source>
        <dbReference type="EMBL" id="ECR3230778.1"/>
    </source>
</evidence>
<keyword evidence="1" id="KW-0808">Transferase</keyword>
<name>A0A6C7TN48_CAMCO</name>
<gene>
    <name evidence="1" type="ORF">F1P34_07775</name>
</gene>
<comment type="caution">
    <text evidence="1">The sequence shown here is derived from an EMBL/GenBank/DDBJ whole genome shotgun (WGS) entry which is preliminary data.</text>
</comment>
<dbReference type="SUPFAM" id="SSF53335">
    <property type="entry name" value="S-adenosyl-L-methionine-dependent methyltransferases"/>
    <property type="match status" value="1"/>
</dbReference>
<keyword evidence="1" id="KW-0489">Methyltransferase</keyword>
<dbReference type="Gene3D" id="3.40.50.150">
    <property type="entry name" value="Vaccinia Virus protein VP39"/>
    <property type="match status" value="1"/>
</dbReference>